<evidence type="ECO:0000313" key="2">
    <source>
        <dbReference type="EMBL" id="BCB82043.1"/>
    </source>
</evidence>
<feature type="transmembrane region" description="Helical" evidence="1">
    <location>
        <begin position="105"/>
        <end position="127"/>
    </location>
</feature>
<name>A0A6F8Y7P3_9ACTN</name>
<reference evidence="2 3" key="2">
    <citation type="submission" date="2020-03" db="EMBL/GenBank/DDBJ databases">
        <authorList>
            <person name="Ichikawa N."/>
            <person name="Kimura A."/>
            <person name="Kitahashi Y."/>
            <person name="Uohara A."/>
        </authorList>
    </citation>
    <scope>NUCLEOTIDE SEQUENCE [LARGE SCALE GENOMIC DNA]</scope>
    <source>
        <strain evidence="2 3">NBRC 107702</strain>
    </source>
</reference>
<dbReference type="EMBL" id="AP022870">
    <property type="protein sequence ID" value="BCB82043.1"/>
    <property type="molecule type" value="Genomic_DNA"/>
</dbReference>
<accession>A0A6F8Y7P3</accession>
<evidence type="ECO:0000313" key="3">
    <source>
        <dbReference type="Proteomes" id="UP000502508"/>
    </source>
</evidence>
<feature type="transmembrane region" description="Helical" evidence="1">
    <location>
        <begin position="16"/>
        <end position="37"/>
    </location>
</feature>
<dbReference type="Proteomes" id="UP000502508">
    <property type="component" value="Chromosome"/>
</dbReference>
<evidence type="ECO:0000256" key="1">
    <source>
        <dbReference type="SAM" id="Phobius"/>
    </source>
</evidence>
<keyword evidence="1" id="KW-1133">Transmembrane helix</keyword>
<keyword evidence="3" id="KW-1185">Reference proteome</keyword>
<gene>
    <name evidence="2" type="ORF">Pflav_084530</name>
</gene>
<evidence type="ECO:0008006" key="4">
    <source>
        <dbReference type="Google" id="ProtNLM"/>
    </source>
</evidence>
<dbReference type="GO" id="GO:0005886">
    <property type="term" value="C:plasma membrane"/>
    <property type="evidence" value="ECO:0007669"/>
    <property type="project" value="UniProtKB-SubCell"/>
</dbReference>
<protein>
    <recommendedName>
        <fullName evidence="4">ABC transporter permease</fullName>
    </recommendedName>
</protein>
<keyword evidence="1" id="KW-0472">Membrane</keyword>
<keyword evidence="1" id="KW-0812">Transmembrane</keyword>
<dbReference type="RefSeq" id="WP_173041705.1">
    <property type="nucleotide sequence ID" value="NZ_AP022870.1"/>
</dbReference>
<organism evidence="2 3">
    <name type="scientific">Phytohabitans flavus</name>
    <dbReference type="NCBI Taxonomy" id="1076124"/>
    <lineage>
        <taxon>Bacteria</taxon>
        <taxon>Bacillati</taxon>
        <taxon>Actinomycetota</taxon>
        <taxon>Actinomycetes</taxon>
        <taxon>Micromonosporales</taxon>
        <taxon>Micromonosporaceae</taxon>
    </lineage>
</organism>
<sequence length="322" mass="34912">MNLALAELSRLLARRFVQLMAVLLIAAFGVTVATTVASTHKPTAAELQRAEQEVRVAEIQLEPLRQNCEQRSPNLSFCDAYAQQKPRIEDYLYGVFIFSDEILDLVYFMIAFLALFAFLIAASFVGAELTSGGMTNLLLWRPQRITVLGTKLATVLAAVLALSIVASVLYIGAFYALAEIGGLPGDLDGEFWSDLVLTVLRGLGLVLFAAAIGFGAATLGRHTAAALGLIATYAIVWEIGARIVFQVTEASRPERYMLSSYIGAWMAGRASFYDQFACTNGFGSLCSREYELTWIHAAAVFAITLAAIVGGAFATFRHRDLA</sequence>
<reference evidence="2 3" key="1">
    <citation type="submission" date="2020-03" db="EMBL/GenBank/DDBJ databases">
        <title>Whole genome shotgun sequence of Phytohabitans flavus NBRC 107702.</title>
        <authorList>
            <person name="Komaki H."/>
            <person name="Tamura T."/>
        </authorList>
    </citation>
    <scope>NUCLEOTIDE SEQUENCE [LARGE SCALE GENOMIC DNA]</scope>
    <source>
        <strain evidence="2 3">NBRC 107702</strain>
    </source>
</reference>
<feature type="transmembrane region" description="Helical" evidence="1">
    <location>
        <begin position="224"/>
        <end position="245"/>
    </location>
</feature>
<feature type="transmembrane region" description="Helical" evidence="1">
    <location>
        <begin position="294"/>
        <end position="316"/>
    </location>
</feature>
<proteinExistence type="predicted"/>
<feature type="transmembrane region" description="Helical" evidence="1">
    <location>
        <begin position="195"/>
        <end position="217"/>
    </location>
</feature>
<dbReference type="KEGG" id="pfla:Pflav_084530"/>
<dbReference type="AlphaFoldDB" id="A0A6F8Y7P3"/>
<feature type="transmembrane region" description="Helical" evidence="1">
    <location>
        <begin position="148"/>
        <end position="175"/>
    </location>
</feature>
<dbReference type="GO" id="GO:0140359">
    <property type="term" value="F:ABC-type transporter activity"/>
    <property type="evidence" value="ECO:0007669"/>
    <property type="project" value="InterPro"/>
</dbReference>